<dbReference type="InterPro" id="IPR036396">
    <property type="entry name" value="Cyt_P450_sf"/>
</dbReference>
<evidence type="ECO:0000256" key="23">
    <source>
        <dbReference type="SAM" id="MobiDB-lite"/>
    </source>
</evidence>
<feature type="region of interest" description="Disordered" evidence="23">
    <location>
        <begin position="46"/>
        <end position="66"/>
    </location>
</feature>
<dbReference type="GO" id="GO:0008386">
    <property type="term" value="F:cholesterol monooxygenase (side-chain-cleaving) activity"/>
    <property type="evidence" value="ECO:0007669"/>
    <property type="project" value="UniProtKB-EC"/>
</dbReference>
<keyword evidence="6 22" id="KW-0153">Cholesterol metabolism</keyword>
<keyword evidence="8 20" id="KW-0479">Metal-binding</keyword>
<evidence type="ECO:0000256" key="14">
    <source>
        <dbReference type="ARBA" id="ARBA00023098"/>
    </source>
</evidence>
<dbReference type="InterPro" id="IPR001128">
    <property type="entry name" value="Cyt_P450"/>
</dbReference>
<keyword evidence="25" id="KW-1185">Reference proteome</keyword>
<dbReference type="Pfam" id="PF00067">
    <property type="entry name" value="p450"/>
    <property type="match status" value="1"/>
</dbReference>
<keyword evidence="7 20" id="KW-0349">Heme</keyword>
<comment type="cofactor">
    <cofactor evidence="1 20 22">
        <name>heme</name>
        <dbReference type="ChEBI" id="CHEBI:30413"/>
    </cofactor>
</comment>
<evidence type="ECO:0000256" key="3">
    <source>
        <dbReference type="ARBA" id="ARBA00010617"/>
    </source>
</evidence>
<keyword evidence="16 22" id="KW-0472">Membrane</keyword>
<dbReference type="PROSITE" id="PS00086">
    <property type="entry name" value="CYTOCHROME_P450"/>
    <property type="match status" value="1"/>
</dbReference>
<feature type="region of interest" description="Disordered" evidence="23">
    <location>
        <begin position="122"/>
        <end position="141"/>
    </location>
</feature>
<evidence type="ECO:0000256" key="22">
    <source>
        <dbReference type="RuleBase" id="RU364077"/>
    </source>
</evidence>
<comment type="subcellular location">
    <subcellularLocation>
        <location evidence="22">Mitochondrion inner membrane</location>
        <topology evidence="22">Peripheral membrane protein</topology>
    </subcellularLocation>
    <text evidence="22">Localizes to the matrix side of the mitochondrion inner membrane.</text>
</comment>
<sequence length="519" mass="57072">MGCIRPDAMGMGGSGLFTQGRALGGFGVKPCCLLTPPVVAGRSWVSTRASTSSAPGTRPRSSGRRGCCPSASACPPGWLTATTATSPTACSSSEPPKPCPAAPPPPEPSLELGAAGSCRGRRVLGVSDGGSPPPRAACDPTVSRRTGEAWRSDRLTLNKEVLSPRVVEGFVPLLSEVGEDFVRRARAQVQKSGRERWTADFSHELFRFALESVCHVLYGERLGLLQDFVDPEAQRFIDAVTLMFHTTSPMLYLPPALLRGLNARTWRDHVHAWDAIFTQADKCIQNVYRDLRLQRKGSREYGGILSSLLLQDKLPLDDIKASVTEMMAGGVDTTSVTLQWAMFELARSPGTQEQLRAEVLAAKHEAAGDRVKMLKSTPLLKAAIKETLRLHPVAVTLQRYTVQEVVLQDYRIPPKTLVQVGLYAMGRDPEVFPKPEQFSPERWLLPGSKHFKGLSFGFGPRQCLGRRIAELEMQLFLMHILENFKIETKRAVEVGTKFDLILLPDKPIYLTLRPLQRPA</sequence>
<dbReference type="PRINTS" id="PR00385">
    <property type="entry name" value="P450"/>
</dbReference>
<feature type="region of interest" description="Disordered" evidence="23">
    <location>
        <begin position="84"/>
        <end position="114"/>
    </location>
</feature>
<dbReference type="GO" id="GO:0020037">
    <property type="term" value="F:heme binding"/>
    <property type="evidence" value="ECO:0007669"/>
    <property type="project" value="InterPro"/>
</dbReference>
<dbReference type="UniPathway" id="UPA00229"/>
<keyword evidence="13 21" id="KW-0503">Monooxygenase</keyword>
<evidence type="ECO:0000313" key="25">
    <source>
        <dbReference type="Proteomes" id="UP000694556"/>
    </source>
</evidence>
<evidence type="ECO:0000256" key="5">
    <source>
        <dbReference type="ARBA" id="ARBA00019844"/>
    </source>
</evidence>
<comment type="pathway">
    <text evidence="2 22">Lipid metabolism; C21-steroid hormone metabolism.</text>
</comment>
<feature type="compositionally biased region" description="Low complexity" evidence="23">
    <location>
        <begin position="84"/>
        <end position="94"/>
    </location>
</feature>
<evidence type="ECO:0000256" key="4">
    <source>
        <dbReference type="ARBA" id="ARBA00012764"/>
    </source>
</evidence>
<dbReference type="GO" id="GO:0005506">
    <property type="term" value="F:iron ion binding"/>
    <property type="evidence" value="ECO:0007669"/>
    <property type="project" value="InterPro"/>
</dbReference>
<keyword evidence="9" id="KW-0999">Mitochondrion inner membrane</keyword>
<dbReference type="EC" id="1.14.15.6" evidence="4 22"/>
<evidence type="ECO:0000256" key="12">
    <source>
        <dbReference type="ARBA" id="ARBA00023004"/>
    </source>
</evidence>
<reference evidence="24" key="1">
    <citation type="submission" date="2018-09" db="EMBL/GenBank/DDBJ databases">
        <title>Common duck and Muscovy duck high density SNP chip.</title>
        <authorList>
            <person name="Vignal A."/>
            <person name="Thebault N."/>
            <person name="Warren W.C."/>
        </authorList>
    </citation>
    <scope>NUCLEOTIDE SEQUENCE [LARGE SCALE GENOMIC DNA]</scope>
</reference>
<evidence type="ECO:0000256" key="1">
    <source>
        <dbReference type="ARBA" id="ARBA00001971"/>
    </source>
</evidence>
<reference evidence="24" key="3">
    <citation type="submission" date="2025-09" db="UniProtKB">
        <authorList>
            <consortium name="Ensembl"/>
        </authorList>
    </citation>
    <scope>IDENTIFICATION</scope>
</reference>
<evidence type="ECO:0000313" key="24">
    <source>
        <dbReference type="Ensembl" id="ENSCMMP00000020334.1"/>
    </source>
</evidence>
<comment type="function">
    <text evidence="22">A cytochrome P450 monooxygenase that catalyzes the side-chain hydroxylation and cleavage of cholesterol to pregnenolone, the precursor of most steroid hormones. Catalyzes three sequential oxidation reactions of cholesterol, namely the hydroxylation at C22 followed with the hydroxylation at C20 to yield 20R,22R-hydroxycholesterol that is further cleaved between C20 and C22 to yield the C21-steroid pregnenolone and 4-methylpentanal. Mechanistically, uses molecular oxygen inserting one oxygen atom into a substrate and reducing the second into a water molecule. Two electrons are provided by NADPH via a two-protein mitochondrial transfer system comprising flavoprotein FDXR (adrenodoxin/ferredoxin reductase) and nonheme iron-sulfur protein FDX1 or FDX2 (adrenodoxin/ferredoxin).</text>
</comment>
<evidence type="ECO:0000256" key="13">
    <source>
        <dbReference type="ARBA" id="ARBA00023033"/>
    </source>
</evidence>
<keyword evidence="17 22" id="KW-1207">Sterol metabolism</keyword>
<evidence type="ECO:0000256" key="10">
    <source>
        <dbReference type="ARBA" id="ARBA00022946"/>
    </source>
</evidence>
<keyword evidence="15 22" id="KW-0496">Mitochondrion</keyword>
<reference evidence="24" key="2">
    <citation type="submission" date="2025-08" db="UniProtKB">
        <authorList>
            <consortium name="Ensembl"/>
        </authorList>
    </citation>
    <scope>IDENTIFICATION</scope>
</reference>
<dbReference type="GO" id="GO:0008203">
    <property type="term" value="P:cholesterol metabolic process"/>
    <property type="evidence" value="ECO:0007669"/>
    <property type="project" value="UniProtKB-KW"/>
</dbReference>
<comment type="catalytic activity">
    <reaction evidence="22">
        <text>6 reduced [adrenodoxin] + cholesterol + 3 O2 + 6 H(+) = 4-methylpentanal + pregnenolone + 6 oxidized [adrenodoxin] + 4 H2O</text>
        <dbReference type="Rhea" id="RHEA:35739"/>
        <dbReference type="Rhea" id="RHEA-COMP:9998"/>
        <dbReference type="Rhea" id="RHEA-COMP:9999"/>
        <dbReference type="ChEBI" id="CHEBI:15377"/>
        <dbReference type="ChEBI" id="CHEBI:15378"/>
        <dbReference type="ChEBI" id="CHEBI:15379"/>
        <dbReference type="ChEBI" id="CHEBI:16113"/>
        <dbReference type="ChEBI" id="CHEBI:16581"/>
        <dbReference type="ChEBI" id="CHEBI:17998"/>
        <dbReference type="ChEBI" id="CHEBI:33737"/>
        <dbReference type="ChEBI" id="CHEBI:33738"/>
        <dbReference type="EC" id="1.14.15.6"/>
    </reaction>
</comment>
<dbReference type="GO" id="GO:0005743">
    <property type="term" value="C:mitochondrial inner membrane"/>
    <property type="evidence" value="ECO:0007669"/>
    <property type="project" value="UniProtKB-SubCell"/>
</dbReference>
<keyword evidence="19 22" id="KW-0755">Steroidogenesis</keyword>
<feature type="compositionally biased region" description="Low complexity" evidence="23">
    <location>
        <begin position="50"/>
        <end position="66"/>
    </location>
</feature>
<dbReference type="SUPFAM" id="SSF48264">
    <property type="entry name" value="Cytochrome P450"/>
    <property type="match status" value="1"/>
</dbReference>
<evidence type="ECO:0000256" key="2">
    <source>
        <dbReference type="ARBA" id="ARBA00005108"/>
    </source>
</evidence>
<dbReference type="Ensembl" id="ENSCMMT00000022313.1">
    <property type="protein sequence ID" value="ENSCMMP00000020334.1"/>
    <property type="gene ID" value="ENSCMMG00000012804.1"/>
</dbReference>
<dbReference type="PANTHER" id="PTHR24279:SF3">
    <property type="entry name" value="CHOLESTEROL SIDE-CHAIN CLEAVAGE ENZYME, MITOCHONDRIAL"/>
    <property type="match status" value="1"/>
</dbReference>
<evidence type="ECO:0000256" key="11">
    <source>
        <dbReference type="ARBA" id="ARBA00023002"/>
    </source>
</evidence>
<evidence type="ECO:0000256" key="18">
    <source>
        <dbReference type="ARBA" id="ARBA00023221"/>
    </source>
</evidence>
<keyword evidence="12 20" id="KW-0408">Iron</keyword>
<evidence type="ECO:0000256" key="16">
    <source>
        <dbReference type="ARBA" id="ARBA00023136"/>
    </source>
</evidence>
<evidence type="ECO:0000256" key="9">
    <source>
        <dbReference type="ARBA" id="ARBA00022792"/>
    </source>
</evidence>
<dbReference type="PANTHER" id="PTHR24279">
    <property type="entry name" value="CYTOCHROME P450"/>
    <property type="match status" value="1"/>
</dbReference>
<dbReference type="GO" id="GO:0034650">
    <property type="term" value="P:cortisol metabolic process"/>
    <property type="evidence" value="ECO:0007669"/>
    <property type="project" value="TreeGrafter"/>
</dbReference>
<comment type="similarity">
    <text evidence="3 21">Belongs to the cytochrome P450 family.</text>
</comment>
<evidence type="ECO:0000256" key="21">
    <source>
        <dbReference type="RuleBase" id="RU000461"/>
    </source>
</evidence>
<dbReference type="GO" id="GO:0071375">
    <property type="term" value="P:cellular response to peptide hormone stimulus"/>
    <property type="evidence" value="ECO:0007669"/>
    <property type="project" value="TreeGrafter"/>
</dbReference>
<keyword evidence="10 22" id="KW-0809">Transit peptide</keyword>
<dbReference type="PRINTS" id="PR00463">
    <property type="entry name" value="EP450I"/>
</dbReference>
<proteinExistence type="inferred from homology"/>
<name>A0A8C3CKG2_CAIMO</name>
<dbReference type="GO" id="GO:0006700">
    <property type="term" value="P:C21-steroid hormone biosynthetic process"/>
    <property type="evidence" value="ECO:0007669"/>
    <property type="project" value="TreeGrafter"/>
</dbReference>
<evidence type="ECO:0000256" key="17">
    <source>
        <dbReference type="ARBA" id="ARBA00023166"/>
    </source>
</evidence>
<accession>A0A8C3CKG2</accession>
<keyword evidence="18 22" id="KW-0753">Steroid metabolism</keyword>
<dbReference type="InterPro" id="IPR002401">
    <property type="entry name" value="Cyt_P450_E_grp-I"/>
</dbReference>
<feature type="binding site" description="axial binding residue" evidence="20">
    <location>
        <position position="463"/>
    </location>
    <ligand>
        <name>heme</name>
        <dbReference type="ChEBI" id="CHEBI:30413"/>
    </ligand>
    <ligandPart>
        <name>Fe</name>
        <dbReference type="ChEBI" id="CHEBI:18248"/>
    </ligandPart>
</feature>
<evidence type="ECO:0000256" key="15">
    <source>
        <dbReference type="ARBA" id="ARBA00023128"/>
    </source>
</evidence>
<dbReference type="GO" id="GO:0006704">
    <property type="term" value="P:glucocorticoid biosynthetic process"/>
    <property type="evidence" value="ECO:0007669"/>
    <property type="project" value="TreeGrafter"/>
</dbReference>
<evidence type="ECO:0000256" key="7">
    <source>
        <dbReference type="ARBA" id="ARBA00022617"/>
    </source>
</evidence>
<protein>
    <recommendedName>
        <fullName evidence="5 22">Cholesterol side-chain cleavage enzyme, mitochondrial</fullName>
        <ecNumber evidence="4 22">1.14.15.6</ecNumber>
    </recommendedName>
    <alternativeName>
        <fullName evidence="22">Cholesterol desmolase</fullName>
    </alternativeName>
</protein>
<dbReference type="InterPro" id="IPR050479">
    <property type="entry name" value="CYP11_CYP27_families"/>
</dbReference>
<dbReference type="Gene3D" id="1.10.630.10">
    <property type="entry name" value="Cytochrome P450"/>
    <property type="match status" value="1"/>
</dbReference>
<keyword evidence="14 22" id="KW-0443">Lipid metabolism</keyword>
<evidence type="ECO:0000256" key="19">
    <source>
        <dbReference type="ARBA" id="ARBA00023250"/>
    </source>
</evidence>
<evidence type="ECO:0000256" key="20">
    <source>
        <dbReference type="PIRSR" id="PIRSR602401-1"/>
    </source>
</evidence>
<dbReference type="InterPro" id="IPR017972">
    <property type="entry name" value="Cyt_P450_CS"/>
</dbReference>
<feature type="compositionally biased region" description="Pro residues" evidence="23">
    <location>
        <begin position="95"/>
        <end position="108"/>
    </location>
</feature>
<evidence type="ECO:0000256" key="6">
    <source>
        <dbReference type="ARBA" id="ARBA00022548"/>
    </source>
</evidence>
<evidence type="ECO:0000256" key="8">
    <source>
        <dbReference type="ARBA" id="ARBA00022723"/>
    </source>
</evidence>
<keyword evidence="11 21" id="KW-0560">Oxidoreductase</keyword>
<dbReference type="AlphaFoldDB" id="A0A8C3CKG2"/>
<organism evidence="24 25">
    <name type="scientific">Cairina moschata</name>
    <name type="common">Muscovy duck</name>
    <dbReference type="NCBI Taxonomy" id="8855"/>
    <lineage>
        <taxon>Eukaryota</taxon>
        <taxon>Metazoa</taxon>
        <taxon>Chordata</taxon>
        <taxon>Craniata</taxon>
        <taxon>Vertebrata</taxon>
        <taxon>Euteleostomi</taxon>
        <taxon>Archelosauria</taxon>
        <taxon>Archosauria</taxon>
        <taxon>Dinosauria</taxon>
        <taxon>Saurischia</taxon>
        <taxon>Theropoda</taxon>
        <taxon>Coelurosauria</taxon>
        <taxon>Aves</taxon>
        <taxon>Neognathae</taxon>
        <taxon>Galloanserae</taxon>
        <taxon>Anseriformes</taxon>
        <taxon>Anatidae</taxon>
        <taxon>Anatinae</taxon>
        <taxon>Cairina</taxon>
    </lineage>
</organism>
<dbReference type="Proteomes" id="UP000694556">
    <property type="component" value="Chromosome 11"/>
</dbReference>